<dbReference type="InterPro" id="IPR001387">
    <property type="entry name" value="Cro/C1-type_HTH"/>
</dbReference>
<dbReference type="KEGG" id="lcs:LCBD_3099"/>
<feature type="domain" description="HTH cro/C1-type" evidence="2">
    <location>
        <begin position="6"/>
        <end position="60"/>
    </location>
</feature>
<sequence length="212" mass="23641">MTNNRIKAAREAAHLSQGDLAAQLKVTRQTISAYERGLREPRMDVWKSLSDALSVSIPYLQGISSDPIAIDETIAHTMTNRELKEIIDDYKHGNKTPEDAEKVLSAIKKSMSTTESLNQMRLRAMNQLVNSIENLDLEKMDTFEMLTINDAIHLCTAFYNGFHSDRGLSASFGALLSGLRSIVKNDGQVDYVKSEFMSSFEQLLDAVTAKHA</sequence>
<evidence type="ECO:0000259" key="2">
    <source>
        <dbReference type="PROSITE" id="PS50943"/>
    </source>
</evidence>
<dbReference type="PANTHER" id="PTHR46558">
    <property type="entry name" value="TRACRIPTIONAL REGULATORY PROTEIN-RELATED-RELATED"/>
    <property type="match status" value="1"/>
</dbReference>
<dbReference type="SMART" id="SM00530">
    <property type="entry name" value="HTH_XRE"/>
    <property type="match status" value="1"/>
</dbReference>
<evidence type="ECO:0000313" key="4">
    <source>
        <dbReference type="Proteomes" id="UP000234512"/>
    </source>
</evidence>
<keyword evidence="1" id="KW-0238">DNA-binding</keyword>
<dbReference type="Pfam" id="PF01381">
    <property type="entry name" value="HTH_3"/>
    <property type="match status" value="1"/>
</dbReference>
<dbReference type="RefSeq" id="WP_012492208.1">
    <property type="nucleotide sequence ID" value="NC_010999.1"/>
</dbReference>
<dbReference type="Gene3D" id="1.10.260.40">
    <property type="entry name" value="lambda repressor-like DNA-binding domains"/>
    <property type="match status" value="1"/>
</dbReference>
<dbReference type="EMBL" id="PKQJ01000003">
    <property type="protein sequence ID" value="PLC47105.1"/>
    <property type="molecule type" value="Genomic_DNA"/>
</dbReference>
<evidence type="ECO:0000256" key="1">
    <source>
        <dbReference type="ARBA" id="ARBA00023125"/>
    </source>
</evidence>
<evidence type="ECO:0000313" key="3">
    <source>
        <dbReference type="EMBL" id="PLC47105.1"/>
    </source>
</evidence>
<dbReference type="PROSITE" id="PS50943">
    <property type="entry name" value="HTH_CROC1"/>
    <property type="match status" value="1"/>
</dbReference>
<dbReference type="KEGG" id="lce:LC2W_3084"/>
<gene>
    <name evidence="3" type="ORF">C0Q90_04115</name>
</gene>
<dbReference type="AlphaFoldDB" id="A0A5Q8BLH4"/>
<dbReference type="InterPro" id="IPR010982">
    <property type="entry name" value="Lambda_DNA-bd_dom_sf"/>
</dbReference>
<reference evidence="3 4" key="1">
    <citation type="journal article" date="2018" name="Genome Announc.">
        <title>Draft Genome Sequence of Lactobacillus paracasei DUP 13076, Which Exhibits Potent Antipathogenic Effects against Salmonella enterica Serovars Enteritidis, Typhimurium, and Heidelberg.</title>
        <authorList>
            <person name="Muyyarikkandy M.S."/>
            <person name="Alqahtani F.H."/>
            <person name="Mandoiu I."/>
            <person name="Amalaradjou M.A."/>
        </authorList>
    </citation>
    <scope>NUCLEOTIDE SEQUENCE [LARGE SCALE GENOMIC DNA]</scope>
    <source>
        <strain evidence="3 4">DUP 13076</strain>
    </source>
</reference>
<name>A0A5Q8BLH4_LACPA</name>
<comment type="caution">
    <text evidence="3">The sequence shown here is derived from an EMBL/GenBank/DDBJ whole genome shotgun (WGS) entry which is preliminary data.</text>
</comment>
<dbReference type="CDD" id="cd00093">
    <property type="entry name" value="HTH_XRE"/>
    <property type="match status" value="1"/>
</dbReference>
<dbReference type="Proteomes" id="UP000234512">
    <property type="component" value="Unassembled WGS sequence"/>
</dbReference>
<protein>
    <submittedName>
        <fullName evidence="3">Transcriptional regulator</fullName>
    </submittedName>
</protein>
<accession>K0NDP4</accession>
<proteinExistence type="predicted"/>
<dbReference type="SUPFAM" id="SSF47413">
    <property type="entry name" value="lambda repressor-like DNA-binding domains"/>
    <property type="match status" value="1"/>
</dbReference>
<organism evidence="3 4">
    <name type="scientific">Lacticaseibacillus paracasei</name>
    <name type="common">Lactobacillus paracasei</name>
    <dbReference type="NCBI Taxonomy" id="1597"/>
    <lineage>
        <taxon>Bacteria</taxon>
        <taxon>Bacillati</taxon>
        <taxon>Bacillota</taxon>
        <taxon>Bacilli</taxon>
        <taxon>Lactobacillales</taxon>
        <taxon>Lactobacillaceae</taxon>
        <taxon>Lacticaseibacillus</taxon>
    </lineage>
</organism>
<accession>A0A5Q8BLH4</accession>
<dbReference type="GO" id="GO:0003677">
    <property type="term" value="F:DNA binding"/>
    <property type="evidence" value="ECO:0007669"/>
    <property type="project" value="UniProtKB-KW"/>
</dbReference>
<dbReference type="PANTHER" id="PTHR46558:SF4">
    <property type="entry name" value="DNA-BIDING PHAGE PROTEIN"/>
    <property type="match status" value="1"/>
</dbReference>